<dbReference type="EMBL" id="FWYE01000001">
    <property type="protein sequence ID" value="SMD30572.1"/>
    <property type="molecule type" value="Genomic_DNA"/>
</dbReference>
<keyword evidence="3 10" id="KW-0548">Nucleotidyltransferase</keyword>
<evidence type="ECO:0000256" key="5">
    <source>
        <dbReference type="ARBA" id="ARBA00022741"/>
    </source>
</evidence>
<accession>A0A8G2FW34</accession>
<comment type="function">
    <text evidence="10">Catalyzes the addition and repair of the essential 3'-terminal CCA sequence in tRNAs without using a nucleic acid template. Adds these three nucleotides in the order of C, C, and A to the tRNA nucleotide-73, using CTP and ATP as substrates and producing inorganic pyrophosphate. tRNA 3'-terminal CCA addition is required both for tRNA processing and repair. Also involved in tRNA surveillance by mediating tandem CCA addition to generate a CCACCA at the 3' terminus of unstable tRNAs. While stable tRNAs receive only 3'-terminal CCA, unstable tRNAs are marked with CCACCA and rapidly degraded.</text>
</comment>
<name>A0A8G2FW34_PICTO</name>
<dbReference type="GO" id="GO:0001680">
    <property type="term" value="P:tRNA 3'-terminal CCA addition"/>
    <property type="evidence" value="ECO:0007669"/>
    <property type="project" value="UniProtKB-UniRule"/>
</dbReference>
<dbReference type="Gene3D" id="3.30.70.590">
    <property type="entry name" value="Poly(A) polymerase predicted RNA binding domain"/>
    <property type="match status" value="1"/>
</dbReference>
<dbReference type="EC" id="2.7.7.72" evidence="10"/>
<dbReference type="InterPro" id="IPR042090">
    <property type="entry name" value="CCA_tRNA_nucleotrans_2"/>
</dbReference>
<dbReference type="CDD" id="cd05400">
    <property type="entry name" value="NT_2-5OAS_ClassI-CCAase"/>
    <property type="match status" value="1"/>
</dbReference>
<evidence type="ECO:0000259" key="12">
    <source>
        <dbReference type="Pfam" id="PF09249"/>
    </source>
</evidence>
<evidence type="ECO:0000256" key="6">
    <source>
        <dbReference type="ARBA" id="ARBA00022800"/>
    </source>
</evidence>
<evidence type="ECO:0000256" key="7">
    <source>
        <dbReference type="ARBA" id="ARBA00022840"/>
    </source>
</evidence>
<sequence>MIDYKKILGDYTPDYEESLRLKCIENGIIKKLNDIISSRNIDAEPVSVGSYSKGTNLKNSDLDIFIVFSKKYPKNEMESIGLSLGHYILENGVEKYAEHPYVSGYIENVKIDIVPAYKIEPGQRIVSTVDRTPLHTKYVIENTDENLRNDIRLLKIFMKANNVYGSEVSKAGFSGYLCEILVINLKSFDAVIKYFSKLKGRLIIPENSWKKFQEPVVIVDPVDPTRNAGAAVSLENLSRMKIASKLFLLNKNESFFYPREISPRYHKRGTCIYIITLKRPDIIDDIIYPQVFRFERQIFNIADRYGFMPVSSEINVDNNIEILIELQRDVLPDVSKHAGPPVDSDESINFINVWKDRALRGPYIERDRLYVDSETRIKSFYDALNLELEKMDIGKNLNKLKDGIKIIKYNNSHFNVVKKFFSKDIFH</sequence>
<dbReference type="GO" id="GO:0005524">
    <property type="term" value="F:ATP binding"/>
    <property type="evidence" value="ECO:0007669"/>
    <property type="project" value="UniProtKB-UniRule"/>
</dbReference>
<feature type="domain" description="tRNA nucleotidyltransferase substrate binding" evidence="12">
    <location>
        <begin position="149"/>
        <end position="257"/>
    </location>
</feature>
<keyword evidence="8 10" id="KW-0460">Magnesium</keyword>
<comment type="caution">
    <text evidence="14">The sequence shown here is derived from an EMBL/GenBank/DDBJ whole genome shotgun (WGS) entry which is preliminary data.</text>
</comment>
<dbReference type="Pfam" id="PF09249">
    <property type="entry name" value="tRNA_NucTransf2"/>
    <property type="match status" value="1"/>
</dbReference>
<keyword evidence="2 10" id="KW-0819">tRNA processing</keyword>
<dbReference type="Proteomes" id="UP000192315">
    <property type="component" value="Unassembled WGS sequence"/>
</dbReference>
<dbReference type="GO" id="GO:0004810">
    <property type="term" value="F:CCA tRNA nucleotidyltransferase activity"/>
    <property type="evidence" value="ECO:0007669"/>
    <property type="project" value="UniProtKB-UniRule"/>
</dbReference>
<comment type="similarity">
    <text evidence="10">Belongs to the tRNA nucleotidyltransferase/poly(A) polymerase family. Archaeal CCA-adding enzyme subfamily.</text>
</comment>
<evidence type="ECO:0000313" key="15">
    <source>
        <dbReference type="Proteomes" id="UP000192315"/>
    </source>
</evidence>
<comment type="catalytic activity">
    <reaction evidence="10">
        <text>a tRNA with a 3' CCA end + 2 CTP + ATP = a tRNA with a 3' CCACCA end + 3 diphosphate</text>
        <dbReference type="Rhea" id="RHEA:76235"/>
        <dbReference type="Rhea" id="RHEA-COMP:10468"/>
        <dbReference type="Rhea" id="RHEA-COMP:18655"/>
        <dbReference type="ChEBI" id="CHEBI:30616"/>
        <dbReference type="ChEBI" id="CHEBI:33019"/>
        <dbReference type="ChEBI" id="CHEBI:37563"/>
        <dbReference type="ChEBI" id="CHEBI:83071"/>
        <dbReference type="ChEBI" id="CHEBI:195187"/>
    </reaction>
</comment>
<keyword evidence="1 10" id="KW-0808">Transferase</keyword>
<evidence type="ECO:0000256" key="1">
    <source>
        <dbReference type="ARBA" id="ARBA00022679"/>
    </source>
</evidence>
<feature type="binding site" evidence="10">
    <location>
        <position position="164"/>
    </location>
    <ligand>
        <name>ATP</name>
        <dbReference type="ChEBI" id="CHEBI:30616"/>
    </ligand>
</feature>
<evidence type="ECO:0000259" key="13">
    <source>
        <dbReference type="Pfam" id="PF21133"/>
    </source>
</evidence>
<feature type="binding site" evidence="10">
    <location>
        <position position="164"/>
    </location>
    <ligand>
        <name>CTP</name>
        <dbReference type="ChEBI" id="CHEBI:37563"/>
    </ligand>
</feature>
<feature type="binding site" evidence="10">
    <location>
        <position position="50"/>
    </location>
    <ligand>
        <name>ATP</name>
        <dbReference type="ChEBI" id="CHEBI:30616"/>
    </ligand>
</feature>
<dbReference type="InterPro" id="IPR043519">
    <property type="entry name" value="NT_sf"/>
</dbReference>
<comment type="subunit">
    <text evidence="10">Homodimer.</text>
</comment>
<feature type="binding site" evidence="10">
    <location>
        <position position="53"/>
    </location>
    <ligand>
        <name>ATP</name>
        <dbReference type="ChEBI" id="CHEBI:30616"/>
    </ligand>
</feature>
<evidence type="ECO:0000256" key="4">
    <source>
        <dbReference type="ARBA" id="ARBA00022723"/>
    </source>
</evidence>
<comment type="catalytic activity">
    <reaction evidence="10">
        <text>a tRNA precursor + 2 CTP + ATP = a tRNA with a 3' CCA end + 3 diphosphate</text>
        <dbReference type="Rhea" id="RHEA:14433"/>
        <dbReference type="Rhea" id="RHEA-COMP:10465"/>
        <dbReference type="Rhea" id="RHEA-COMP:10468"/>
        <dbReference type="ChEBI" id="CHEBI:30616"/>
        <dbReference type="ChEBI" id="CHEBI:33019"/>
        <dbReference type="ChEBI" id="CHEBI:37563"/>
        <dbReference type="ChEBI" id="CHEBI:74896"/>
        <dbReference type="ChEBI" id="CHEBI:83071"/>
        <dbReference type="EC" id="2.7.7.72"/>
    </reaction>
</comment>
<evidence type="ECO:0000256" key="8">
    <source>
        <dbReference type="ARBA" id="ARBA00022842"/>
    </source>
</evidence>
<feature type="binding site" evidence="10">
    <location>
        <position position="135"/>
    </location>
    <ligand>
        <name>ATP</name>
        <dbReference type="ChEBI" id="CHEBI:30616"/>
    </ligand>
</feature>
<keyword evidence="15" id="KW-1185">Reference proteome</keyword>
<keyword evidence="7 10" id="KW-0067">ATP-binding</keyword>
<evidence type="ECO:0000256" key="9">
    <source>
        <dbReference type="ARBA" id="ARBA00022884"/>
    </source>
</evidence>
<feature type="binding site" evidence="10">
    <location>
        <position position="53"/>
    </location>
    <ligand>
        <name>CTP</name>
        <dbReference type="ChEBI" id="CHEBI:37563"/>
    </ligand>
</feature>
<dbReference type="RefSeq" id="WP_084272505.1">
    <property type="nucleotide sequence ID" value="NZ_FWYE01000001.1"/>
</dbReference>
<dbReference type="InterPro" id="IPR006116">
    <property type="entry name" value="NT_2-5OAS_ClassI-CCAase"/>
</dbReference>
<feature type="binding site" evidence="10">
    <location>
        <position position="155"/>
    </location>
    <ligand>
        <name>ATP</name>
        <dbReference type="ChEBI" id="CHEBI:30616"/>
    </ligand>
</feature>
<dbReference type="InterPro" id="IPR008229">
    <property type="entry name" value="CCA-adding_arc"/>
</dbReference>
<dbReference type="GO" id="GO:0042245">
    <property type="term" value="P:RNA repair"/>
    <property type="evidence" value="ECO:0007669"/>
    <property type="project" value="UniProtKB-KW"/>
</dbReference>
<comment type="cofactor">
    <cofactor evidence="10">
        <name>Mg(2+)</name>
        <dbReference type="ChEBI" id="CHEBI:18420"/>
    </cofactor>
</comment>
<feature type="binding site" evidence="10">
    <location>
        <position position="135"/>
    </location>
    <ligand>
        <name>CTP</name>
        <dbReference type="ChEBI" id="CHEBI:37563"/>
    </ligand>
</feature>
<dbReference type="InterPro" id="IPR011068">
    <property type="entry name" value="NuclTrfase_I-like_C"/>
</dbReference>
<proteinExistence type="inferred from homology"/>
<feature type="binding site" evidence="10">
    <location>
        <position position="50"/>
    </location>
    <ligand>
        <name>CTP</name>
        <dbReference type="ChEBI" id="CHEBI:37563"/>
    </ligand>
</feature>
<dbReference type="GO" id="GO:0000049">
    <property type="term" value="F:tRNA binding"/>
    <property type="evidence" value="ECO:0007669"/>
    <property type="project" value="UniProtKB-UniRule"/>
</dbReference>
<evidence type="ECO:0000256" key="3">
    <source>
        <dbReference type="ARBA" id="ARBA00022695"/>
    </source>
</evidence>
<dbReference type="Pfam" id="PF01909">
    <property type="entry name" value="NTP_transf_2"/>
    <property type="match status" value="1"/>
</dbReference>
<dbReference type="AlphaFoldDB" id="A0A8G2FW34"/>
<evidence type="ECO:0000313" key="14">
    <source>
        <dbReference type="EMBL" id="SMD30572.1"/>
    </source>
</evidence>
<dbReference type="Gene3D" id="3.30.70.1550">
    <property type="entry name" value="Archaeal tRNA CCA-adding enzyme catalytic domain"/>
    <property type="match status" value="1"/>
</dbReference>
<feature type="binding site" evidence="10">
    <location>
        <position position="112"/>
    </location>
    <ligand>
        <name>Mg(2+)</name>
        <dbReference type="ChEBI" id="CHEBI:18420"/>
    </ligand>
</feature>
<dbReference type="HAMAP" id="MF_01264">
    <property type="entry name" value="CCA_arch"/>
    <property type="match status" value="1"/>
</dbReference>
<dbReference type="SUPFAM" id="SSF81631">
    <property type="entry name" value="PAP/OAS1 substrate-binding domain"/>
    <property type="match status" value="1"/>
</dbReference>
<dbReference type="Gene3D" id="3.30.460.10">
    <property type="entry name" value="Beta Polymerase, domain 2"/>
    <property type="match status" value="1"/>
</dbReference>
<keyword evidence="5 10" id="KW-0547">Nucleotide-binding</keyword>
<keyword evidence="9 10" id="KW-0694">RNA-binding</keyword>
<evidence type="ECO:0000256" key="2">
    <source>
        <dbReference type="ARBA" id="ARBA00022694"/>
    </source>
</evidence>
<reference evidence="14 15" key="1">
    <citation type="submission" date="2017-04" db="EMBL/GenBank/DDBJ databases">
        <authorList>
            <person name="Varghese N."/>
            <person name="Submissions S."/>
        </authorList>
    </citation>
    <scope>NUCLEOTIDE SEQUENCE [LARGE SCALE GENOMIC DNA]</scope>
    <source>
        <strain evidence="14 15">DSM 9789</strain>
    </source>
</reference>
<dbReference type="PIRSF" id="PIRSF005335">
    <property type="entry name" value="CCA_arch"/>
    <property type="match status" value="1"/>
</dbReference>
<comment type="miscellaneous">
    <text evidence="10">A single active site specifically recognizes both ATP and CTP and is responsible for their addition.</text>
</comment>
<dbReference type="SUPFAM" id="SSF55003">
    <property type="entry name" value="PAP/Archaeal CCA-adding enzyme, C-terminal domain"/>
    <property type="match status" value="1"/>
</dbReference>
<dbReference type="InterPro" id="IPR015329">
    <property type="entry name" value="tRNA_NucTransf2"/>
</dbReference>
<dbReference type="Gene3D" id="1.10.1410.30">
    <property type="entry name" value="CCA tRNA nucleotidyltransferase, domain 2"/>
    <property type="match status" value="1"/>
</dbReference>
<feature type="domain" description="CCA-adding enzyme C-terminal" evidence="13">
    <location>
        <begin position="268"/>
        <end position="403"/>
    </location>
</feature>
<dbReference type="InterPro" id="IPR048833">
    <property type="entry name" value="CAA_C"/>
</dbReference>
<dbReference type="PANTHER" id="PTHR39643:SF1">
    <property type="entry name" value="CCA-ADDING ENZYME"/>
    <property type="match status" value="1"/>
</dbReference>
<organism evidence="14 15">
    <name type="scientific">Picrophilus torridus (strain ATCC 700027 / DSM 9790 / JCM 10055 / NBRC 100828 / KAW 2/3)</name>
    <dbReference type="NCBI Taxonomy" id="1122961"/>
    <lineage>
        <taxon>Archaea</taxon>
        <taxon>Methanobacteriati</taxon>
        <taxon>Thermoplasmatota</taxon>
        <taxon>Thermoplasmata</taxon>
        <taxon>Thermoplasmatales</taxon>
        <taxon>Picrophilaceae</taxon>
        <taxon>Picrophilus</taxon>
    </lineage>
</organism>
<feature type="binding site" evidence="10">
    <location>
        <position position="155"/>
    </location>
    <ligand>
        <name>CTP</name>
        <dbReference type="ChEBI" id="CHEBI:37563"/>
    </ligand>
</feature>
<evidence type="ECO:0000256" key="10">
    <source>
        <dbReference type="HAMAP-Rule" id="MF_01264"/>
    </source>
</evidence>
<gene>
    <name evidence="10" type="primary">cca</name>
    <name evidence="14" type="ORF">SAMN02745355_0461</name>
</gene>
<keyword evidence="6 10" id="KW-0692">RNA repair</keyword>
<feature type="binding site" evidence="10">
    <location>
        <position position="61"/>
    </location>
    <ligand>
        <name>Mg(2+)</name>
        <dbReference type="ChEBI" id="CHEBI:18420"/>
    </ligand>
</feature>
<keyword evidence="4 10" id="KW-0479">Metal-binding</keyword>
<evidence type="ECO:0000259" key="11">
    <source>
        <dbReference type="Pfam" id="PF01909"/>
    </source>
</evidence>
<dbReference type="GO" id="GO:0000287">
    <property type="term" value="F:magnesium ion binding"/>
    <property type="evidence" value="ECO:0007669"/>
    <property type="project" value="UniProtKB-UniRule"/>
</dbReference>
<feature type="domain" description="Polymerase nucleotidyl transferase" evidence="11">
    <location>
        <begin position="29"/>
        <end position="134"/>
    </location>
</feature>
<dbReference type="PANTHER" id="PTHR39643">
    <property type="entry name" value="CCA-ADDING ENZYME"/>
    <property type="match status" value="1"/>
</dbReference>
<dbReference type="NCBIfam" id="TIGR03671">
    <property type="entry name" value="cca_archaeal"/>
    <property type="match status" value="1"/>
</dbReference>
<dbReference type="Pfam" id="PF21133">
    <property type="entry name" value="CAA_C"/>
    <property type="match status" value="1"/>
</dbReference>
<dbReference type="SUPFAM" id="SSF81301">
    <property type="entry name" value="Nucleotidyltransferase"/>
    <property type="match status" value="1"/>
</dbReference>
<feature type="binding site" evidence="10">
    <location>
        <position position="63"/>
    </location>
    <ligand>
        <name>Mg(2+)</name>
        <dbReference type="ChEBI" id="CHEBI:18420"/>
    </ligand>
</feature>
<dbReference type="InterPro" id="IPR002934">
    <property type="entry name" value="Polymerase_NTP_transf_dom"/>
</dbReference>
<protein>
    <recommendedName>
        <fullName evidence="10">CCA-adding enzyme</fullName>
        <ecNumber evidence="10">2.7.7.72</ecNumber>
    </recommendedName>
    <alternativeName>
        <fullName evidence="10">CCA tRNA nucleotidyltransferase</fullName>
    </alternativeName>
    <alternativeName>
        <fullName evidence="10">tRNA CCA-pyrophosphorylase</fullName>
    </alternativeName>
    <alternativeName>
        <fullName evidence="10">tRNA adenylyl-/cytidylyl- transferase</fullName>
    </alternativeName>
    <alternativeName>
        <fullName evidence="10">tRNA nucleotidyltransferase</fullName>
    </alternativeName>
    <alternativeName>
        <fullName evidence="10">tRNA-NT</fullName>
    </alternativeName>
</protein>